<protein>
    <submittedName>
        <fullName evidence="3">MurNAc-LAA domain-containing protein</fullName>
    </submittedName>
</protein>
<keyword evidence="1" id="KW-0378">Hydrolase</keyword>
<dbReference type="Proteomes" id="UP000503399">
    <property type="component" value="Chromosome"/>
</dbReference>
<dbReference type="GO" id="GO:0008745">
    <property type="term" value="F:N-acetylmuramoyl-L-alanine amidase activity"/>
    <property type="evidence" value="ECO:0007669"/>
    <property type="project" value="InterPro"/>
</dbReference>
<accession>A0A6F8ZIU2</accession>
<dbReference type="AlphaFoldDB" id="A0A6F8ZIU2"/>
<dbReference type="KEGG" id="hfv:R50_2410"/>
<gene>
    <name evidence="3" type="ORF">R50_2410</name>
</gene>
<dbReference type="GO" id="GO:0030288">
    <property type="term" value="C:outer membrane-bounded periplasmic space"/>
    <property type="evidence" value="ECO:0007669"/>
    <property type="project" value="TreeGrafter"/>
</dbReference>
<organism evidence="3 4">
    <name type="scientific">Candidatus Hydrogenisulfobacillus filiaventi</name>
    <dbReference type="NCBI Taxonomy" id="2707344"/>
    <lineage>
        <taxon>Bacteria</taxon>
        <taxon>Bacillati</taxon>
        <taxon>Bacillota</taxon>
        <taxon>Clostridia</taxon>
        <taxon>Eubacteriales</taxon>
        <taxon>Clostridiales Family XVII. Incertae Sedis</taxon>
        <taxon>Candidatus Hydrogenisulfobacillus</taxon>
    </lineage>
</organism>
<reference evidence="3 4" key="1">
    <citation type="submission" date="2020-02" db="EMBL/GenBank/DDBJ databases">
        <authorList>
            <person name="Hogendoorn C."/>
        </authorList>
    </citation>
    <scope>NUCLEOTIDE SEQUENCE [LARGE SCALE GENOMIC DNA]</scope>
    <source>
        <strain evidence="3">R501</strain>
    </source>
</reference>
<dbReference type="PANTHER" id="PTHR30404">
    <property type="entry name" value="N-ACETYLMURAMOYL-L-ALANINE AMIDASE"/>
    <property type="match status" value="1"/>
</dbReference>
<evidence type="ECO:0000256" key="1">
    <source>
        <dbReference type="ARBA" id="ARBA00022801"/>
    </source>
</evidence>
<dbReference type="InterPro" id="IPR002508">
    <property type="entry name" value="MurNAc-LAA_cat"/>
</dbReference>
<evidence type="ECO:0000313" key="3">
    <source>
        <dbReference type="EMBL" id="CAB1129907.1"/>
    </source>
</evidence>
<dbReference type="SMART" id="SM00646">
    <property type="entry name" value="Ami_3"/>
    <property type="match status" value="1"/>
</dbReference>
<dbReference type="InterPro" id="IPR050695">
    <property type="entry name" value="N-acetylmuramoyl_amidase_3"/>
</dbReference>
<dbReference type="CDD" id="cd02696">
    <property type="entry name" value="MurNAc-LAA"/>
    <property type="match status" value="1"/>
</dbReference>
<dbReference type="GO" id="GO:0009253">
    <property type="term" value="P:peptidoglycan catabolic process"/>
    <property type="evidence" value="ECO:0007669"/>
    <property type="project" value="InterPro"/>
</dbReference>
<dbReference type="SUPFAM" id="SSF53187">
    <property type="entry name" value="Zn-dependent exopeptidases"/>
    <property type="match status" value="1"/>
</dbReference>
<evidence type="ECO:0000259" key="2">
    <source>
        <dbReference type="SMART" id="SM00646"/>
    </source>
</evidence>
<sequence length="252" mass="28014">MGQRDRGRTPRTLVWGAAVLLSGALVLAAGKPGRRVDSLALAAPTPLPGDLLAGKRFVIDPGHGGFDPGALGRVSREDTINLAMAHALGRWLTAAGAEVVYTWSQPGDIPSRKKFRVQDRVQFINRTGAVALIDIHCNSSGAAWRGPQTFYWDRRSSALLAEDVQSELQHLTGTRREVSRIDQYVLRHARMPAINVEVGFITNPAEERQLLDPAYQRRLTWAILVGIERWALRGRWPESLLQQPPPRDLLRR</sequence>
<dbReference type="Pfam" id="PF01520">
    <property type="entry name" value="Amidase_3"/>
    <property type="match status" value="1"/>
</dbReference>
<evidence type="ECO:0000313" key="4">
    <source>
        <dbReference type="Proteomes" id="UP000503399"/>
    </source>
</evidence>
<feature type="domain" description="MurNAc-LAA" evidence="2">
    <location>
        <begin position="121"/>
        <end position="228"/>
    </location>
</feature>
<dbReference type="Gene3D" id="3.40.630.40">
    <property type="entry name" value="Zn-dependent exopeptidases"/>
    <property type="match status" value="1"/>
</dbReference>
<name>A0A6F8ZIU2_9FIRM</name>
<dbReference type="EMBL" id="LR778114">
    <property type="protein sequence ID" value="CAB1129907.1"/>
    <property type="molecule type" value="Genomic_DNA"/>
</dbReference>
<dbReference type="PANTHER" id="PTHR30404:SF0">
    <property type="entry name" value="N-ACETYLMURAMOYL-L-ALANINE AMIDASE AMIC"/>
    <property type="match status" value="1"/>
</dbReference>
<proteinExistence type="predicted"/>
<keyword evidence="4" id="KW-1185">Reference proteome</keyword>